<dbReference type="PANTHER" id="PTHR19848:SF8">
    <property type="entry name" value="F-BOX AND WD REPEAT DOMAIN CONTAINING 7"/>
    <property type="match status" value="1"/>
</dbReference>
<name>A0A0C9ZNE8_9AGAM</name>
<sequence length="198" mass="22118">MMNHPYLGRLWKRGRNSVEKLNTQYTHHCSLVKEIHNPSTTSSKMSQLVPSTTPIRTFEAHEDTVWAAAVFPDRRRMVATCSEDKTLRLWDLETGAVLKKMEGHSSEVWALVVSRDGQIIASGDRGGELIVWHGDTGESITQPIKAHSERIASLDFSPDGTLLATAGNDSVNFWCTKMWQMQGKPFKCGARLGVQLPL</sequence>
<dbReference type="HOGENOM" id="CLU_1378954_0_0_1"/>
<evidence type="ECO:0000256" key="2">
    <source>
        <dbReference type="ARBA" id="ARBA00022737"/>
    </source>
</evidence>
<proteinExistence type="predicted"/>
<accession>A0A0C9ZNE8</accession>
<evidence type="ECO:0000313" key="4">
    <source>
        <dbReference type="EMBL" id="KIK39175.1"/>
    </source>
</evidence>
<feature type="repeat" description="WD" evidence="3">
    <location>
        <begin position="101"/>
        <end position="142"/>
    </location>
</feature>
<evidence type="ECO:0000313" key="5">
    <source>
        <dbReference type="Proteomes" id="UP000054485"/>
    </source>
</evidence>
<feature type="repeat" description="WD" evidence="3">
    <location>
        <begin position="144"/>
        <end position="170"/>
    </location>
</feature>
<dbReference type="Gene3D" id="2.130.10.10">
    <property type="entry name" value="YVTN repeat-like/Quinoprotein amine dehydrogenase"/>
    <property type="match status" value="1"/>
</dbReference>
<protein>
    <submittedName>
        <fullName evidence="4">Uncharacterized protein</fullName>
    </submittedName>
</protein>
<dbReference type="PROSITE" id="PS50294">
    <property type="entry name" value="WD_REPEATS_REGION"/>
    <property type="match status" value="2"/>
</dbReference>
<dbReference type="SUPFAM" id="SSF50978">
    <property type="entry name" value="WD40 repeat-like"/>
    <property type="match status" value="1"/>
</dbReference>
<dbReference type="SMART" id="SM00320">
    <property type="entry name" value="WD40"/>
    <property type="match status" value="3"/>
</dbReference>
<dbReference type="STRING" id="930992.A0A0C9ZNE8"/>
<dbReference type="InterPro" id="IPR019775">
    <property type="entry name" value="WD40_repeat_CS"/>
</dbReference>
<dbReference type="PROSITE" id="PS00678">
    <property type="entry name" value="WD_REPEATS_1"/>
    <property type="match status" value="1"/>
</dbReference>
<dbReference type="Pfam" id="PF00400">
    <property type="entry name" value="WD40"/>
    <property type="match status" value="3"/>
</dbReference>
<dbReference type="InterPro" id="IPR001680">
    <property type="entry name" value="WD40_rpt"/>
</dbReference>
<reference evidence="4 5" key="1">
    <citation type="submission" date="2014-04" db="EMBL/GenBank/DDBJ databases">
        <authorList>
            <consortium name="DOE Joint Genome Institute"/>
            <person name="Kuo A."/>
            <person name="Ruytinx J."/>
            <person name="Rineau F."/>
            <person name="Colpaert J."/>
            <person name="Kohler A."/>
            <person name="Nagy L.G."/>
            <person name="Floudas D."/>
            <person name="Copeland A."/>
            <person name="Barry K.W."/>
            <person name="Cichocki N."/>
            <person name="Veneault-Fourrey C."/>
            <person name="LaButti K."/>
            <person name="Lindquist E.A."/>
            <person name="Lipzen A."/>
            <person name="Lundell T."/>
            <person name="Morin E."/>
            <person name="Murat C."/>
            <person name="Sun H."/>
            <person name="Tunlid A."/>
            <person name="Henrissat B."/>
            <person name="Grigoriev I.V."/>
            <person name="Hibbett D.S."/>
            <person name="Martin F."/>
            <person name="Nordberg H.P."/>
            <person name="Cantor M.N."/>
            <person name="Hua S.X."/>
        </authorList>
    </citation>
    <scope>NUCLEOTIDE SEQUENCE [LARGE SCALE GENOMIC DNA]</scope>
    <source>
        <strain evidence="4 5">UH-Slu-Lm8-n1</strain>
    </source>
</reference>
<organism evidence="4 5">
    <name type="scientific">Suillus luteus UH-Slu-Lm8-n1</name>
    <dbReference type="NCBI Taxonomy" id="930992"/>
    <lineage>
        <taxon>Eukaryota</taxon>
        <taxon>Fungi</taxon>
        <taxon>Dikarya</taxon>
        <taxon>Basidiomycota</taxon>
        <taxon>Agaricomycotina</taxon>
        <taxon>Agaricomycetes</taxon>
        <taxon>Agaricomycetidae</taxon>
        <taxon>Boletales</taxon>
        <taxon>Suillineae</taxon>
        <taxon>Suillaceae</taxon>
        <taxon>Suillus</taxon>
    </lineage>
</organism>
<dbReference type="OrthoDB" id="2660687at2759"/>
<dbReference type="EMBL" id="KN835355">
    <property type="protein sequence ID" value="KIK39175.1"/>
    <property type="molecule type" value="Genomic_DNA"/>
</dbReference>
<gene>
    <name evidence="4" type="ORF">CY34DRAFT_347800</name>
</gene>
<dbReference type="InParanoid" id="A0A0C9ZNE8"/>
<keyword evidence="1 3" id="KW-0853">WD repeat</keyword>
<evidence type="ECO:0000256" key="1">
    <source>
        <dbReference type="ARBA" id="ARBA00022574"/>
    </source>
</evidence>
<keyword evidence="5" id="KW-1185">Reference proteome</keyword>
<dbReference type="Proteomes" id="UP000054485">
    <property type="component" value="Unassembled WGS sequence"/>
</dbReference>
<reference evidence="5" key="2">
    <citation type="submission" date="2015-01" db="EMBL/GenBank/DDBJ databases">
        <title>Evolutionary Origins and Diversification of the Mycorrhizal Mutualists.</title>
        <authorList>
            <consortium name="DOE Joint Genome Institute"/>
            <consortium name="Mycorrhizal Genomics Consortium"/>
            <person name="Kohler A."/>
            <person name="Kuo A."/>
            <person name="Nagy L.G."/>
            <person name="Floudas D."/>
            <person name="Copeland A."/>
            <person name="Barry K.W."/>
            <person name="Cichocki N."/>
            <person name="Veneault-Fourrey C."/>
            <person name="LaButti K."/>
            <person name="Lindquist E.A."/>
            <person name="Lipzen A."/>
            <person name="Lundell T."/>
            <person name="Morin E."/>
            <person name="Murat C."/>
            <person name="Riley R."/>
            <person name="Ohm R."/>
            <person name="Sun H."/>
            <person name="Tunlid A."/>
            <person name="Henrissat B."/>
            <person name="Grigoriev I.V."/>
            <person name="Hibbett D.S."/>
            <person name="Martin F."/>
        </authorList>
    </citation>
    <scope>NUCLEOTIDE SEQUENCE [LARGE SCALE GENOMIC DNA]</scope>
    <source>
        <strain evidence="5">UH-Slu-Lm8-n1</strain>
    </source>
</reference>
<dbReference type="InterPro" id="IPR015943">
    <property type="entry name" value="WD40/YVTN_repeat-like_dom_sf"/>
</dbReference>
<keyword evidence="2" id="KW-0677">Repeat</keyword>
<dbReference type="AlphaFoldDB" id="A0A0C9ZNE8"/>
<dbReference type="InterPro" id="IPR036322">
    <property type="entry name" value="WD40_repeat_dom_sf"/>
</dbReference>
<dbReference type="PROSITE" id="PS50082">
    <property type="entry name" value="WD_REPEATS_2"/>
    <property type="match status" value="3"/>
</dbReference>
<evidence type="ECO:0000256" key="3">
    <source>
        <dbReference type="PROSITE-ProRule" id="PRU00221"/>
    </source>
</evidence>
<dbReference type="PANTHER" id="PTHR19848">
    <property type="entry name" value="WD40 REPEAT PROTEIN"/>
    <property type="match status" value="1"/>
</dbReference>
<feature type="repeat" description="WD" evidence="3">
    <location>
        <begin position="58"/>
        <end position="100"/>
    </location>
</feature>